<feature type="region of interest" description="Disordered" evidence="1">
    <location>
        <begin position="225"/>
        <end position="248"/>
    </location>
</feature>
<comment type="caution">
    <text evidence="3">The sequence shown here is derived from an EMBL/GenBank/DDBJ whole genome shotgun (WGS) entry which is preliminary data.</text>
</comment>
<evidence type="ECO:0000313" key="4">
    <source>
        <dbReference type="Proteomes" id="UP001148838"/>
    </source>
</evidence>
<keyword evidence="4" id="KW-1185">Reference proteome</keyword>
<evidence type="ECO:0008006" key="5">
    <source>
        <dbReference type="Google" id="ProtNLM"/>
    </source>
</evidence>
<evidence type="ECO:0000256" key="1">
    <source>
        <dbReference type="SAM" id="MobiDB-lite"/>
    </source>
</evidence>
<name>A0ABQ8TD64_PERAM</name>
<evidence type="ECO:0000313" key="3">
    <source>
        <dbReference type="EMBL" id="KAJ4444506.1"/>
    </source>
</evidence>
<feature type="transmembrane region" description="Helical" evidence="2">
    <location>
        <begin position="172"/>
        <end position="192"/>
    </location>
</feature>
<protein>
    <recommendedName>
        <fullName evidence="5">Alpha-1,4-N-acetylglucosaminyltransferase</fullName>
    </recommendedName>
</protein>
<reference evidence="3 4" key="1">
    <citation type="journal article" date="2022" name="Allergy">
        <title>Genome assembly and annotation of Periplaneta americana reveal a comprehensive cockroach allergen profile.</title>
        <authorList>
            <person name="Wang L."/>
            <person name="Xiong Q."/>
            <person name="Saelim N."/>
            <person name="Wang L."/>
            <person name="Nong W."/>
            <person name="Wan A.T."/>
            <person name="Shi M."/>
            <person name="Liu X."/>
            <person name="Cao Q."/>
            <person name="Hui J.H.L."/>
            <person name="Sookrung N."/>
            <person name="Leung T.F."/>
            <person name="Tungtrongchitr A."/>
            <person name="Tsui S.K.W."/>
        </authorList>
    </citation>
    <scope>NUCLEOTIDE SEQUENCE [LARGE SCALE GENOMIC DNA]</scope>
    <source>
        <strain evidence="3">PWHHKU_190912</strain>
    </source>
</reference>
<sequence>MAGLFEGGNEPPDCLKAILCIMIEVFPWDQQRGADGCHTLVPIPGGRLLRHRDTKIDPRSPHLWSNGQRVWLRNQVARVRFPVGASYLVEVFSGVFLNPMRANAGFLNEMSAAIKCPNDEKLPLILQLTEEGTQQNNIESPPDSSRSNRVSTGVAMVLGNWPGYITAGCVSAAFLSVVTILTVIMIVAIVIISSLDSNLQHRFLTSRQSTLLGIETPCDFHLEEQKRGPNSVVRKRDNSSSSDLQTSPPHHVFFITTQDAPPRRHLCAVESAARVMPNCTCFLIIITSKRERLTETSEKSLTELLNMYQNIKIVRVSDEKYFYDSPLRGITENFPPYLITFAARILTLWRYSGVTYDLDLVTISNSSGSSYPMPKDDNVMLSRDSGSVMSVKTMCHAFLYELMSTLVSFHKDQQHEVSNNFVIQRALKDFCAYSSKKHVPFTDKEYKICKGVSAMPSYLVCRDPLEIMSASSSCVWASCHGSNDQFRKNLCPFSYRHTSIETPISMQNYTHKKRHKHLF</sequence>
<keyword evidence="2" id="KW-1133">Transmembrane helix</keyword>
<organism evidence="3 4">
    <name type="scientific">Periplaneta americana</name>
    <name type="common">American cockroach</name>
    <name type="synonym">Blatta americana</name>
    <dbReference type="NCBI Taxonomy" id="6978"/>
    <lineage>
        <taxon>Eukaryota</taxon>
        <taxon>Metazoa</taxon>
        <taxon>Ecdysozoa</taxon>
        <taxon>Arthropoda</taxon>
        <taxon>Hexapoda</taxon>
        <taxon>Insecta</taxon>
        <taxon>Pterygota</taxon>
        <taxon>Neoptera</taxon>
        <taxon>Polyneoptera</taxon>
        <taxon>Dictyoptera</taxon>
        <taxon>Blattodea</taxon>
        <taxon>Blattoidea</taxon>
        <taxon>Blattidae</taxon>
        <taxon>Blattinae</taxon>
        <taxon>Periplaneta</taxon>
    </lineage>
</organism>
<gene>
    <name evidence="3" type="ORF">ANN_06299</name>
</gene>
<dbReference type="InterPro" id="IPR051981">
    <property type="entry name" value="Glycosyltransf_32"/>
</dbReference>
<dbReference type="EMBL" id="JAJSOF020000011">
    <property type="protein sequence ID" value="KAJ4444506.1"/>
    <property type="molecule type" value="Genomic_DNA"/>
</dbReference>
<proteinExistence type="predicted"/>
<keyword evidence="2" id="KW-0472">Membrane</keyword>
<keyword evidence="2" id="KW-0812">Transmembrane</keyword>
<evidence type="ECO:0000256" key="2">
    <source>
        <dbReference type="SAM" id="Phobius"/>
    </source>
</evidence>
<dbReference type="PANTHER" id="PTHR12042">
    <property type="entry name" value="LACTOSYLCERAMIDE 4-ALPHA-GALACTOSYLTRANSFERASE ALPHA- 1,4-GALACTOSYLTRANSFERASE"/>
    <property type="match status" value="1"/>
</dbReference>
<feature type="compositionally biased region" description="Polar residues" evidence="1">
    <location>
        <begin position="239"/>
        <end position="248"/>
    </location>
</feature>
<dbReference type="PANTHER" id="PTHR12042:SF21">
    <property type="entry name" value="ALPHA1,4-GALACTOSYLTRANSFERASE 1-RELATED"/>
    <property type="match status" value="1"/>
</dbReference>
<accession>A0ABQ8TD64</accession>
<dbReference type="Proteomes" id="UP001148838">
    <property type="component" value="Unassembled WGS sequence"/>
</dbReference>